<keyword evidence="1" id="KW-0812">Transmembrane</keyword>
<feature type="domain" description="FecR protein" evidence="2">
    <location>
        <begin position="135"/>
        <end position="219"/>
    </location>
</feature>
<sequence>MKPDKALIEKFNNGHCTPEEVKAVMNWLLVNEEDEDAGAEWEKACWKGTYPEEYSKEMLSYIQANTFGEKARTRRLPWSSIAVAASILLVTGMFLWQYFLHRPGKKAPGIALQQGVHSEAGESWLVYQAVKQPLYLRLPDGSAVRLFPGAEIRFDSAAYNVNSRAIFLNGKAEFDVAAVAGKPFSATASGFTTTALGTRFLVAAGKDKQVLVHLYSGKVVVRKTEKQQYAMTDVYLSPGDEWRYYQDTHRHMLSHAGEKNTIPQQHVNSGTIQVNEDNVVFENTPLHEVIDFLQQQYHVTISYQPEDFKDVYFSGKILPGDSLKMVLGNIARVNELTLAAEDGVFIIR</sequence>
<dbReference type="InterPro" id="IPR032508">
    <property type="entry name" value="FecR_C"/>
</dbReference>
<evidence type="ECO:0000313" key="4">
    <source>
        <dbReference type="EMBL" id="UPK72837.1"/>
    </source>
</evidence>
<dbReference type="InterPro" id="IPR012373">
    <property type="entry name" value="Ferrdict_sens_TM"/>
</dbReference>
<dbReference type="Pfam" id="PF16344">
    <property type="entry name" value="FecR_C"/>
    <property type="match status" value="1"/>
</dbReference>
<protein>
    <submittedName>
        <fullName evidence="4">FecR family protein</fullName>
    </submittedName>
</protein>
<evidence type="ECO:0000259" key="2">
    <source>
        <dbReference type="Pfam" id="PF04773"/>
    </source>
</evidence>
<proteinExistence type="predicted"/>
<keyword evidence="5" id="KW-1185">Reference proteome</keyword>
<dbReference type="InterPro" id="IPR006860">
    <property type="entry name" value="FecR"/>
</dbReference>
<accession>A0ABY4IAC8</accession>
<feature type="domain" description="Protein FecR C-terminal" evidence="3">
    <location>
        <begin position="279"/>
        <end position="342"/>
    </location>
</feature>
<dbReference type="Proteomes" id="UP000830198">
    <property type="component" value="Chromosome"/>
</dbReference>
<dbReference type="EMBL" id="CP095855">
    <property type="protein sequence ID" value="UPK72837.1"/>
    <property type="molecule type" value="Genomic_DNA"/>
</dbReference>
<organism evidence="4 5">
    <name type="scientific">Chitinophaga filiformis</name>
    <name type="common">Myxococcus filiformis</name>
    <name type="synonym">Flexibacter filiformis</name>
    <dbReference type="NCBI Taxonomy" id="104663"/>
    <lineage>
        <taxon>Bacteria</taxon>
        <taxon>Pseudomonadati</taxon>
        <taxon>Bacteroidota</taxon>
        <taxon>Chitinophagia</taxon>
        <taxon>Chitinophagales</taxon>
        <taxon>Chitinophagaceae</taxon>
        <taxon>Chitinophaga</taxon>
    </lineage>
</organism>
<dbReference type="Gene3D" id="2.60.120.1440">
    <property type="match status" value="1"/>
</dbReference>
<dbReference type="Pfam" id="PF04773">
    <property type="entry name" value="FecR"/>
    <property type="match status" value="1"/>
</dbReference>
<gene>
    <name evidence="4" type="ORF">MYF79_16215</name>
</gene>
<feature type="transmembrane region" description="Helical" evidence="1">
    <location>
        <begin position="76"/>
        <end position="99"/>
    </location>
</feature>
<dbReference type="PANTHER" id="PTHR30273:SF2">
    <property type="entry name" value="PROTEIN FECR"/>
    <property type="match status" value="1"/>
</dbReference>
<name>A0ABY4IAC8_CHIFI</name>
<evidence type="ECO:0000256" key="1">
    <source>
        <dbReference type="SAM" id="Phobius"/>
    </source>
</evidence>
<dbReference type="RefSeq" id="WP_247815010.1">
    <property type="nucleotide sequence ID" value="NZ_CP095855.1"/>
</dbReference>
<reference evidence="4 5" key="1">
    <citation type="submission" date="2022-04" db="EMBL/GenBank/DDBJ databases">
        <title>The arsenic-methylating capacity of Chitinophaga filiformis YT5 during chitin decomposition.</title>
        <authorList>
            <person name="Chen G."/>
            <person name="Liang Y."/>
        </authorList>
    </citation>
    <scope>NUCLEOTIDE SEQUENCE [LARGE SCALE GENOMIC DNA]</scope>
    <source>
        <strain evidence="4 5">YT5</strain>
    </source>
</reference>
<dbReference type="Gene3D" id="3.55.50.30">
    <property type="match status" value="1"/>
</dbReference>
<keyword evidence="1" id="KW-0472">Membrane</keyword>
<dbReference type="PANTHER" id="PTHR30273">
    <property type="entry name" value="PERIPLASMIC SIGNAL SENSOR AND SIGMA FACTOR ACTIVATOR FECR-RELATED"/>
    <property type="match status" value="1"/>
</dbReference>
<keyword evidence="1" id="KW-1133">Transmembrane helix</keyword>
<evidence type="ECO:0000259" key="3">
    <source>
        <dbReference type="Pfam" id="PF16344"/>
    </source>
</evidence>
<evidence type="ECO:0000313" key="5">
    <source>
        <dbReference type="Proteomes" id="UP000830198"/>
    </source>
</evidence>